<name>A0ACB9I699_9ASTR</name>
<reference evidence="1 2" key="2">
    <citation type="journal article" date="2022" name="Mol. Ecol. Resour.">
        <title>The genomes of chicory, endive, great burdock and yacon provide insights into Asteraceae paleo-polyploidization history and plant inulin production.</title>
        <authorList>
            <person name="Fan W."/>
            <person name="Wang S."/>
            <person name="Wang H."/>
            <person name="Wang A."/>
            <person name="Jiang F."/>
            <person name="Liu H."/>
            <person name="Zhao H."/>
            <person name="Xu D."/>
            <person name="Zhang Y."/>
        </authorList>
    </citation>
    <scope>NUCLEOTIDE SEQUENCE [LARGE SCALE GENOMIC DNA]</scope>
    <source>
        <strain evidence="2">cv. Yunnan</strain>
        <tissue evidence="1">Leaves</tissue>
    </source>
</reference>
<gene>
    <name evidence="1" type="ORF">L1987_31168</name>
</gene>
<keyword evidence="2" id="KW-1185">Reference proteome</keyword>
<reference evidence="2" key="1">
    <citation type="journal article" date="2022" name="Mol. Ecol. Resour.">
        <title>The genomes of chicory, endive, great burdock and yacon provide insights into Asteraceae palaeo-polyploidization history and plant inulin production.</title>
        <authorList>
            <person name="Fan W."/>
            <person name="Wang S."/>
            <person name="Wang H."/>
            <person name="Wang A."/>
            <person name="Jiang F."/>
            <person name="Liu H."/>
            <person name="Zhao H."/>
            <person name="Xu D."/>
            <person name="Zhang Y."/>
        </authorList>
    </citation>
    <scope>NUCLEOTIDE SEQUENCE [LARGE SCALE GENOMIC DNA]</scope>
    <source>
        <strain evidence="2">cv. Yunnan</strain>
    </source>
</reference>
<sequence length="180" mass="20263">MHKVKPNPTLITSGGLRLQHTLQFYWISKGHLPPSGFLFSLYFNSPIGFKPNPIPLLQQTVLDHACRLHLGSVIGFSSVFRRLHLSRSFCLPHMETPPMESNALVSIEMEPEYFETPMNDVDTPPAKHRKKKSILVSLVNMSLLVVFADLGEEFRFVKLDTLSFMEHSFALAGPDVLMGA</sequence>
<evidence type="ECO:0000313" key="1">
    <source>
        <dbReference type="EMBL" id="KAI3803020.1"/>
    </source>
</evidence>
<dbReference type="Proteomes" id="UP001056120">
    <property type="component" value="Linkage Group LG10"/>
</dbReference>
<comment type="caution">
    <text evidence="1">The sequence shown here is derived from an EMBL/GenBank/DDBJ whole genome shotgun (WGS) entry which is preliminary data.</text>
</comment>
<organism evidence="1 2">
    <name type="scientific">Smallanthus sonchifolius</name>
    <dbReference type="NCBI Taxonomy" id="185202"/>
    <lineage>
        <taxon>Eukaryota</taxon>
        <taxon>Viridiplantae</taxon>
        <taxon>Streptophyta</taxon>
        <taxon>Embryophyta</taxon>
        <taxon>Tracheophyta</taxon>
        <taxon>Spermatophyta</taxon>
        <taxon>Magnoliopsida</taxon>
        <taxon>eudicotyledons</taxon>
        <taxon>Gunneridae</taxon>
        <taxon>Pentapetalae</taxon>
        <taxon>asterids</taxon>
        <taxon>campanulids</taxon>
        <taxon>Asterales</taxon>
        <taxon>Asteraceae</taxon>
        <taxon>Asteroideae</taxon>
        <taxon>Heliantheae alliance</taxon>
        <taxon>Millerieae</taxon>
        <taxon>Smallanthus</taxon>
    </lineage>
</organism>
<dbReference type="EMBL" id="CM042027">
    <property type="protein sequence ID" value="KAI3803020.1"/>
    <property type="molecule type" value="Genomic_DNA"/>
</dbReference>
<protein>
    <submittedName>
        <fullName evidence="1">Uncharacterized protein</fullName>
    </submittedName>
</protein>
<accession>A0ACB9I699</accession>
<evidence type="ECO:0000313" key="2">
    <source>
        <dbReference type="Proteomes" id="UP001056120"/>
    </source>
</evidence>
<proteinExistence type="predicted"/>